<evidence type="ECO:0000313" key="1">
    <source>
        <dbReference type="EMBL" id="GFH08202.1"/>
    </source>
</evidence>
<evidence type="ECO:0000313" key="2">
    <source>
        <dbReference type="Proteomes" id="UP000485058"/>
    </source>
</evidence>
<reference evidence="1 2" key="1">
    <citation type="submission" date="2020-02" db="EMBL/GenBank/DDBJ databases">
        <title>Draft genome sequence of Haematococcus lacustris strain NIES-144.</title>
        <authorList>
            <person name="Morimoto D."/>
            <person name="Nakagawa S."/>
            <person name="Yoshida T."/>
            <person name="Sawayama S."/>
        </authorList>
    </citation>
    <scope>NUCLEOTIDE SEQUENCE [LARGE SCALE GENOMIC DNA]</scope>
    <source>
        <strain evidence="1 2">NIES-144</strain>
    </source>
</reference>
<sequence length="16" mass="1906">MATLFYFGDFFYIALS</sequence>
<proteinExistence type="predicted"/>
<protein>
    <submittedName>
        <fullName evidence="1">Uncharacterized protein</fullName>
    </submittedName>
</protein>
<keyword evidence="2" id="KW-1185">Reference proteome</keyword>
<name>A0A699YYN8_HAELA</name>
<dbReference type="AlphaFoldDB" id="A0A699YYN8"/>
<gene>
    <name evidence="1" type="ORF">HaLaN_03129</name>
</gene>
<dbReference type="EMBL" id="BLLF01000145">
    <property type="protein sequence ID" value="GFH08202.1"/>
    <property type="molecule type" value="Genomic_DNA"/>
</dbReference>
<comment type="caution">
    <text evidence="1">The sequence shown here is derived from an EMBL/GenBank/DDBJ whole genome shotgun (WGS) entry which is preliminary data.</text>
</comment>
<dbReference type="Proteomes" id="UP000485058">
    <property type="component" value="Unassembled WGS sequence"/>
</dbReference>
<organism evidence="1 2">
    <name type="scientific">Haematococcus lacustris</name>
    <name type="common">Green alga</name>
    <name type="synonym">Haematococcus pluvialis</name>
    <dbReference type="NCBI Taxonomy" id="44745"/>
    <lineage>
        <taxon>Eukaryota</taxon>
        <taxon>Viridiplantae</taxon>
        <taxon>Chlorophyta</taxon>
        <taxon>core chlorophytes</taxon>
        <taxon>Chlorophyceae</taxon>
        <taxon>CS clade</taxon>
        <taxon>Chlamydomonadales</taxon>
        <taxon>Haematococcaceae</taxon>
        <taxon>Haematococcus</taxon>
    </lineage>
</organism>
<accession>A0A699YYN8</accession>